<comment type="similarity">
    <text evidence="2 6">Belongs to the CTL (choline transporter-like) family.</text>
</comment>
<feature type="transmembrane region" description="Helical" evidence="6">
    <location>
        <begin position="213"/>
        <end position="230"/>
    </location>
</feature>
<dbReference type="AlphaFoldDB" id="A0A6G0PCN9"/>
<dbReference type="EMBL" id="QXGC01000259">
    <property type="protein sequence ID" value="KAE9242854.1"/>
    <property type="molecule type" value="Genomic_DNA"/>
</dbReference>
<keyword evidence="5 6" id="KW-0472">Membrane</keyword>
<feature type="transmembrane region" description="Helical" evidence="6">
    <location>
        <begin position="404"/>
        <end position="422"/>
    </location>
</feature>
<feature type="transmembrane region" description="Helical" evidence="6">
    <location>
        <begin position="103"/>
        <end position="124"/>
    </location>
</feature>
<reference evidence="7 8" key="1">
    <citation type="submission" date="2018-09" db="EMBL/GenBank/DDBJ databases">
        <title>Genomic investigation of the strawberry pathogen Phytophthora fragariae indicates pathogenicity is determined by transcriptional variation in three key races.</title>
        <authorList>
            <person name="Adams T.M."/>
            <person name="Armitage A.D."/>
            <person name="Sobczyk M.K."/>
            <person name="Bates H.J."/>
            <person name="Dunwell J.M."/>
            <person name="Nellist C.F."/>
            <person name="Harrison R.J."/>
        </authorList>
    </citation>
    <scope>NUCLEOTIDE SEQUENCE [LARGE SCALE GENOMIC DNA]</scope>
    <source>
        <strain evidence="7 8">BC-23</strain>
    </source>
</reference>
<evidence type="ECO:0000313" key="7">
    <source>
        <dbReference type="EMBL" id="KAE9242854.1"/>
    </source>
</evidence>
<dbReference type="InterPro" id="IPR007603">
    <property type="entry name" value="Choline_transptr-like"/>
</dbReference>
<feature type="transmembrane region" description="Helical" evidence="6">
    <location>
        <begin position="359"/>
        <end position="384"/>
    </location>
</feature>
<dbReference type="CDD" id="cd06093">
    <property type="entry name" value="PX_domain"/>
    <property type="match status" value="1"/>
</dbReference>
<keyword evidence="4 6" id="KW-1133">Transmembrane helix</keyword>
<sequence>MELDRADEEVLLEKVPQQLPAGRRDERKDYFFAVAFAANLAAVSFIALFFGLPNVSSIYFTVHKEDDSSHGVKIFLVFLVTSCIGGGVSALWLQVLQNHAERVIAWTLKFSIVAFIVASIAAFYDSGMAGKAIGFLNLFFALMIVTYYASVRRSIAFAASNLTAASRILRVFPGVITSAYMALLAQGVWVVVWGVAVVGVLAKAVGHLHDSSTFGNTCFFFMLLSFYWFVQVAKNVVHCITAGAVGEWWFGAHDVNTIQRAQTRALTTSLGSICVGSLVVAALNALHTLLLSTPRRKARGSANAFLEFLVKLVMRNMQYFNKYAFCQVALYGKDFRLAGSDTMQLFRDRGWSALLNDSLISSVLAVGCLVVGTLSGVLGSAWLYLTLRCTPEELAEHPGECQTFNVVVLTFVACASIGYAMCTIMSSILDSIVATIFVCFAEGPAALQRSHPDEHARLVEAWSRLQPDLLSFPTHMSHLIGRQLKFLICIAGDLRDELIFEFRDKQTHIGVIPRLTTKTSSRRHRSRVEMVQLLQRRGVDVVTQSLVEIQVDQKPSPLESLPPTPLAVQVLRFRPEEKEAATSLKRMRFVYEIETCHQETGDIYRTERCFREFKRLREALLLECRDCPECHPFVEQLRQSRLPTRQMVVFNVNKYGASRMLELTHFLRDLVRLVAQYAHHCPRHGLDIDKSVGLFLGVDSLSEALDSVAESTIAMQMGPLKTRQDRIDFRAASMPDMRFSSSSVRLSDNSLRHIRARGYSDIGNIRVLQPPPRG</sequence>
<dbReference type="SUPFAM" id="SSF64268">
    <property type="entry name" value="PX domain"/>
    <property type="match status" value="1"/>
</dbReference>
<feature type="transmembrane region" description="Helical" evidence="6">
    <location>
        <begin position="30"/>
        <end position="52"/>
    </location>
</feature>
<keyword evidence="3 6" id="KW-0812">Transmembrane</keyword>
<name>A0A6G0PCN9_9STRA</name>
<dbReference type="PANTHER" id="PTHR12385:SF4">
    <property type="entry name" value="PROTEIN PNS1"/>
    <property type="match status" value="1"/>
</dbReference>
<dbReference type="PANTHER" id="PTHR12385">
    <property type="entry name" value="CHOLINE TRANSPORTER-LIKE (SLC FAMILY 44)"/>
    <property type="match status" value="1"/>
</dbReference>
<dbReference type="GO" id="GO:0022857">
    <property type="term" value="F:transmembrane transporter activity"/>
    <property type="evidence" value="ECO:0007669"/>
    <property type="project" value="UniProtKB-UniRule"/>
</dbReference>
<dbReference type="Pfam" id="PF04515">
    <property type="entry name" value="Choline_transpo"/>
    <property type="match status" value="1"/>
</dbReference>
<dbReference type="GO" id="GO:0005886">
    <property type="term" value="C:plasma membrane"/>
    <property type="evidence" value="ECO:0007669"/>
    <property type="project" value="UniProtKB-SubCell"/>
</dbReference>
<dbReference type="Gene3D" id="3.30.1520.10">
    <property type="entry name" value="Phox-like domain"/>
    <property type="match status" value="1"/>
</dbReference>
<feature type="transmembrane region" description="Helical" evidence="6">
    <location>
        <begin position="179"/>
        <end position="201"/>
    </location>
</feature>
<feature type="transmembrane region" description="Helical" evidence="6">
    <location>
        <begin position="130"/>
        <end position="148"/>
    </location>
</feature>
<evidence type="ECO:0000256" key="2">
    <source>
        <dbReference type="ARBA" id="ARBA00007168"/>
    </source>
</evidence>
<dbReference type="Proteomes" id="UP000476176">
    <property type="component" value="Unassembled WGS sequence"/>
</dbReference>
<gene>
    <name evidence="7" type="ORF">PF004_g6423</name>
</gene>
<comment type="function">
    <text evidence="6">Choline transporter.</text>
</comment>
<organism evidence="7 8">
    <name type="scientific">Phytophthora fragariae</name>
    <dbReference type="NCBI Taxonomy" id="53985"/>
    <lineage>
        <taxon>Eukaryota</taxon>
        <taxon>Sar</taxon>
        <taxon>Stramenopiles</taxon>
        <taxon>Oomycota</taxon>
        <taxon>Peronosporomycetes</taxon>
        <taxon>Peronosporales</taxon>
        <taxon>Peronosporaceae</taxon>
        <taxon>Phytophthora</taxon>
    </lineage>
</organism>
<evidence type="ECO:0000256" key="3">
    <source>
        <dbReference type="ARBA" id="ARBA00022692"/>
    </source>
</evidence>
<evidence type="ECO:0000256" key="6">
    <source>
        <dbReference type="RuleBase" id="RU368066"/>
    </source>
</evidence>
<evidence type="ECO:0000256" key="4">
    <source>
        <dbReference type="ARBA" id="ARBA00022989"/>
    </source>
</evidence>
<accession>A0A6G0PCN9</accession>
<comment type="subcellular location">
    <subcellularLocation>
        <location evidence="6">Cell membrane</location>
        <topology evidence="6">Multi-pass membrane protein</topology>
    </subcellularLocation>
    <subcellularLocation>
        <location evidence="1">Membrane</location>
        <topology evidence="1">Multi-pass membrane protein</topology>
    </subcellularLocation>
</comment>
<evidence type="ECO:0000256" key="1">
    <source>
        <dbReference type="ARBA" id="ARBA00004141"/>
    </source>
</evidence>
<evidence type="ECO:0000313" key="8">
    <source>
        <dbReference type="Proteomes" id="UP000476176"/>
    </source>
</evidence>
<proteinExistence type="inferred from homology"/>
<dbReference type="GO" id="GO:0035091">
    <property type="term" value="F:phosphatidylinositol binding"/>
    <property type="evidence" value="ECO:0007669"/>
    <property type="project" value="InterPro"/>
</dbReference>
<feature type="transmembrane region" description="Helical" evidence="6">
    <location>
        <begin position="270"/>
        <end position="291"/>
    </location>
</feature>
<feature type="transmembrane region" description="Helical" evidence="6">
    <location>
        <begin position="72"/>
        <end position="96"/>
    </location>
</feature>
<protein>
    <recommendedName>
        <fullName evidence="6">Choline transporter-like protein</fullName>
    </recommendedName>
</protein>
<evidence type="ECO:0000256" key="5">
    <source>
        <dbReference type="ARBA" id="ARBA00023136"/>
    </source>
</evidence>
<comment type="caution">
    <text evidence="7">The sequence shown here is derived from an EMBL/GenBank/DDBJ whole genome shotgun (WGS) entry which is preliminary data.</text>
</comment>
<dbReference type="InterPro" id="IPR036871">
    <property type="entry name" value="PX_dom_sf"/>
</dbReference>